<evidence type="ECO:0000313" key="1">
    <source>
        <dbReference type="EMBL" id="CCF85472.1"/>
    </source>
</evidence>
<reference evidence="1 2" key="1">
    <citation type="journal article" date="2012" name="ISME J.">
        <title>Nitrification expanded: discovery, physiology and genomics of a nitrite-oxidizing bacterium from the phylum Chloroflexi.</title>
        <authorList>
            <person name="Sorokin D.Y."/>
            <person name="Lucker S."/>
            <person name="Vejmelkova D."/>
            <person name="Kostrikina N.A."/>
            <person name="Kleerebezem R."/>
            <person name="Rijpstra W.I."/>
            <person name="Damste J.S."/>
            <person name="Le Paslier D."/>
            <person name="Muyzer G."/>
            <person name="Wagner M."/>
            <person name="van Loosdrecht M.C."/>
            <person name="Daims H."/>
        </authorList>
    </citation>
    <scope>NUCLEOTIDE SEQUENCE [LARGE SCALE GENOMIC DNA]</scope>
    <source>
        <strain evidence="2">none</strain>
    </source>
</reference>
<dbReference type="Proteomes" id="UP000004221">
    <property type="component" value="Unassembled WGS sequence"/>
</dbReference>
<comment type="caution">
    <text evidence="1">The sequence shown here is derived from an EMBL/GenBank/DDBJ whole genome shotgun (WGS) entry which is preliminary data.</text>
</comment>
<organism evidence="1 2">
    <name type="scientific">Nitrolancea hollandica Lb</name>
    <dbReference type="NCBI Taxonomy" id="1129897"/>
    <lineage>
        <taxon>Bacteria</taxon>
        <taxon>Pseudomonadati</taxon>
        <taxon>Thermomicrobiota</taxon>
        <taxon>Thermomicrobia</taxon>
        <taxon>Sphaerobacterales</taxon>
        <taxon>Sphaerobacterineae</taxon>
        <taxon>Sphaerobacteraceae</taxon>
        <taxon>Nitrolancea</taxon>
    </lineage>
</organism>
<name>I4ELB0_9BACT</name>
<protein>
    <submittedName>
        <fullName evidence="1">Uncharacterized protein</fullName>
    </submittedName>
</protein>
<keyword evidence="2" id="KW-1185">Reference proteome</keyword>
<dbReference type="AlphaFoldDB" id="I4ELB0"/>
<dbReference type="EMBL" id="CAGS01000446">
    <property type="protein sequence ID" value="CCF85472.1"/>
    <property type="molecule type" value="Genomic_DNA"/>
</dbReference>
<dbReference type="RefSeq" id="WP_008480392.1">
    <property type="nucleotide sequence ID" value="NZ_CAGS01000446.1"/>
</dbReference>
<gene>
    <name evidence="1" type="ORF">NITHO_500007</name>
</gene>
<evidence type="ECO:0000313" key="2">
    <source>
        <dbReference type="Proteomes" id="UP000004221"/>
    </source>
</evidence>
<proteinExistence type="predicted"/>
<accession>I4ELB0</accession>
<sequence>MDPLTIMLGIGAYELISRALDEDSKERQRLRRIKDWTDSDIQAMQAVTDQAKAQMRHTAAQHYQQFSKRVKH</sequence>